<protein>
    <submittedName>
        <fullName evidence="1">Uncharacterized protein</fullName>
    </submittedName>
</protein>
<name>A0A2A2JNS1_9BILA</name>
<accession>A0A2A2JNS1</accession>
<gene>
    <name evidence="1" type="ORF">WR25_12405</name>
</gene>
<dbReference type="EMBL" id="LIAE01010329">
    <property type="protein sequence ID" value="PAV63149.1"/>
    <property type="molecule type" value="Genomic_DNA"/>
</dbReference>
<evidence type="ECO:0000313" key="2">
    <source>
        <dbReference type="Proteomes" id="UP000218231"/>
    </source>
</evidence>
<dbReference type="OrthoDB" id="5776386at2759"/>
<proteinExistence type="predicted"/>
<keyword evidence="2" id="KW-1185">Reference proteome</keyword>
<organism evidence="1 2">
    <name type="scientific">Diploscapter pachys</name>
    <dbReference type="NCBI Taxonomy" id="2018661"/>
    <lineage>
        <taxon>Eukaryota</taxon>
        <taxon>Metazoa</taxon>
        <taxon>Ecdysozoa</taxon>
        <taxon>Nematoda</taxon>
        <taxon>Chromadorea</taxon>
        <taxon>Rhabditida</taxon>
        <taxon>Rhabditina</taxon>
        <taxon>Rhabditomorpha</taxon>
        <taxon>Rhabditoidea</taxon>
        <taxon>Rhabditidae</taxon>
        <taxon>Diploscapter</taxon>
    </lineage>
</organism>
<dbReference type="Proteomes" id="UP000218231">
    <property type="component" value="Unassembled WGS sequence"/>
</dbReference>
<sequence length="172" mass="18956">MSHYSRQGIVYSLNEKGTARLVFNTDRSAFQGVMETSSGESFSVRGKLTKNSPTPATAPDSPILMDICIIDGEAGSVFQVDHVVVLLNDEGRIQIENPAVRFSTKERFIGMRAAREIQQHLSPSLAEMQSEVFVGPMQLALLTSHRPSPSVRRESLCNTDVRILETSSDFLA</sequence>
<dbReference type="AlphaFoldDB" id="A0A2A2JNS1"/>
<comment type="caution">
    <text evidence="1">The sequence shown here is derived from an EMBL/GenBank/DDBJ whole genome shotgun (WGS) entry which is preliminary data.</text>
</comment>
<evidence type="ECO:0000313" key="1">
    <source>
        <dbReference type="EMBL" id="PAV63149.1"/>
    </source>
</evidence>
<reference evidence="1 2" key="1">
    <citation type="journal article" date="2017" name="Curr. Biol.">
        <title>Genome architecture and evolution of a unichromosomal asexual nematode.</title>
        <authorList>
            <person name="Fradin H."/>
            <person name="Zegar C."/>
            <person name="Gutwein M."/>
            <person name="Lucas J."/>
            <person name="Kovtun M."/>
            <person name="Corcoran D."/>
            <person name="Baugh L.R."/>
            <person name="Kiontke K."/>
            <person name="Gunsalus K."/>
            <person name="Fitch D.H."/>
            <person name="Piano F."/>
        </authorList>
    </citation>
    <scope>NUCLEOTIDE SEQUENCE [LARGE SCALE GENOMIC DNA]</scope>
    <source>
        <strain evidence="1">PF1309</strain>
    </source>
</reference>